<evidence type="ECO:0000256" key="1">
    <source>
        <dbReference type="SAM" id="Phobius"/>
    </source>
</evidence>
<sequence length="1967" mass="208709">MRLNELFAAIAWPVSEIDTSFPPSTTGAGLAAQATEAIEVDDVVTEIGPDGTVTLTGTLSLVAGTPPARTRLVSHLFPSLGFTFVPKADWTSAFRVSIGPAGGSTVQIDVLPLEVAVPPDLLGAHPDPAKQGADAGVQLSTGAGDSVISRDFSFLIDAGQMIHLEPHLPISVGPCSIFGAPAIAVHEITLISSIAQARDQVDWLRRDLDQGMFAFRGGSLGFGGIELDFDEPGTVLRDLRQRIHLSEQAAVVLEDLVVSSVLWPPLPQHGTIGVRRSLQPGETLDHYLSFADAPIVVPLGTMGRHLFLSQLFFITPEQEADWWTGLTLEGGLAWPDSGQATPGNFELTVGLVDGDVLRIGFEHTPAGSHIPILHLDLWKVTVDITGVKTGVSLQELMRRSPSPGAAIQFLVTIVIKEKPGAGAGAAGAVKATAEDGQPLEETLVDVGWDRGKPTGNMVMPHGAQLHLSTFVLEVHEMGLASEHGATYMSISGGIRLGVGTFEGGVWFTRLRGRFAGNPDAPVFQLGGIGLEIKVKNVVEISAHGMYRDDTAPNGTRLQEQGLGGGIVVYCGDNKWGLTLDLYWGTRTPPGGPGDKFFLFLLAFFGAIPMGGPVELTGIEVLFAYGLMPKIDAGDRQAGELKYYSWLKRARPTALPETRDLDSSWTPTKDGWAFGLGAGVSISGAGSVIKIRAFGAGFDSPSASGLIIVIELQMFSAETPIAVGVFEYDFRRDAFVLMIQLDITIDKIVKNFPENLNLRLGGTITFGNKPGLVAFGRLADPDTWIGGKLLVNLSEVFALTIRAGFCVEWQENEHVGGGLTISLKVVGSIGVMEFQGWGALEIIVTYMLTGTNDFVARIRFDAGMAIVLFGFIRFGISIALLAEWLAHVPNYFVFRMTFRFETPWFLPDVSYSIEVTRGTLVPSARGVTTSPLTQAGSQALTGSSPARVQRADGRAGGEPTALASVDDLAGATGAWQGSTAPVPLDATIEVDFSVMLVDALGIGATNPDLGLQVSGDGSLALTTRYTLTRLIMRRRPLSGGAWQTVEDLTSSASARNFRWTWAQDTRVGGQVAPKRLLLNGRTPFTVGVNVPIADAEILDDNPNYPCCQVRRPDVARFDFDPEPRGPLPAGFTRDFRYEDRGTTAPVRMHGAPCAVVLPTAAGSTAGRVGSFAAIGTIFTASASEDLAAAIVRVAVTSKDRVRLALVTLDRDGREVDRQQVTTGAVAFQEFAIDPGAPFATVFLAVETIKEEGPQAPVTPGTVLLDAVECITVADRDRFERESDICSRESGGGTPPTVTFLARHEYEITLTTEVAIKHSVTEWESSTVTEKVAFTTAGPPGLNAAPEPGLELEPYVVSRAPGGRGLTYGEESVHLVLSEALSIFGPGSGVTEAALRLPVAIAVESAFDANPQAHVGKTSRTSADWFLTHRGEADPFVRPSRHDYVPAVSKDAGVLRYLRLAEASSGTCPVQDVEQLPRVGVEPFDPTGRSLWEPGASYVAVMRLAGSPVVERTVFEDADLTAFTAVSGSWQVTGGALAAAGASTGAFGDTTWDLYRVELQGSIDQGGAIGVMVLAGGPVADAVHAAVVRAMDDSVSLVVRNGAGTVLGTAPLAAAGQSSALTVDVFADVIRARCGDAVLDFPRGNRGTGSCVLTSSHARVTSLRVHGVDMYRRPFRTSRYEGFAEHVASCAGAERHHAGSAAEPLATLLARITGAAAAAMTPTAPAADRERCFADAAAALAVPLREDSDRLHVTLMSGGADRWLLLESPEPMDFTEEITLRLLRREVHEALTAADKARLGPLIEAALQIPPTGPQRPAGWATGARRLVIPTRSFGILDGPGARKSVYRASLDGKFLTVVELATGATARYKAPALTPAGRALLQDVFVVLNGALRIIAWQVPTSTEWIPETATVLQDAPGLHTLVLPATSLADGVYRLDLSLTRRWFDTTDPLGPDNAYLDEASVEVLVA</sequence>
<evidence type="ECO:0000313" key="2">
    <source>
        <dbReference type="EMBL" id="MBD3147121.1"/>
    </source>
</evidence>
<evidence type="ECO:0000313" key="3">
    <source>
        <dbReference type="Proteomes" id="UP000653231"/>
    </source>
</evidence>
<dbReference type="Proteomes" id="UP000653231">
    <property type="component" value="Unassembled WGS sequence"/>
</dbReference>
<dbReference type="RefSeq" id="WP_191054358.1">
    <property type="nucleotide sequence ID" value="NZ_JACXRZ010000026.1"/>
</dbReference>
<organism evidence="2 3">
    <name type="scientific">Microbispora bryophytorum subsp. camponoti</name>
    <dbReference type="NCBI Taxonomy" id="1677852"/>
    <lineage>
        <taxon>Bacteria</taxon>
        <taxon>Bacillati</taxon>
        <taxon>Actinomycetota</taxon>
        <taxon>Actinomycetes</taxon>
        <taxon>Streptosporangiales</taxon>
        <taxon>Streptosporangiaceae</taxon>
        <taxon>Microbispora</taxon>
    </lineage>
</organism>
<accession>A0ABR8LEA0</accession>
<proteinExistence type="predicted"/>
<feature type="transmembrane region" description="Helical" evidence="1">
    <location>
        <begin position="865"/>
        <end position="885"/>
    </location>
</feature>
<keyword evidence="1" id="KW-1133">Transmembrane helix</keyword>
<reference evidence="2 3" key="1">
    <citation type="submission" date="2020-09" db="EMBL/GenBank/DDBJ databases">
        <title>Actinomycete isolated from the Camponotus japonicus Mayr.</title>
        <authorList>
            <person name="Gong X."/>
        </authorList>
    </citation>
    <scope>NUCLEOTIDE SEQUENCE [LARGE SCALE GENOMIC DNA]</scope>
    <source>
        <strain evidence="2 3">2C-HV3</strain>
    </source>
</reference>
<keyword evidence="3" id="KW-1185">Reference proteome</keyword>
<keyword evidence="1" id="KW-0812">Transmembrane</keyword>
<feature type="transmembrane region" description="Helical" evidence="1">
    <location>
        <begin position="596"/>
        <end position="626"/>
    </location>
</feature>
<keyword evidence="1" id="KW-0472">Membrane</keyword>
<dbReference type="EMBL" id="JACXRZ010000026">
    <property type="protein sequence ID" value="MBD3147121.1"/>
    <property type="molecule type" value="Genomic_DNA"/>
</dbReference>
<gene>
    <name evidence="2" type="ORF">IEQ31_28605</name>
</gene>
<comment type="caution">
    <text evidence="2">The sequence shown here is derived from an EMBL/GenBank/DDBJ whole genome shotgun (WGS) entry which is preliminary data.</text>
</comment>
<protein>
    <submittedName>
        <fullName evidence="2">Uncharacterized protein</fullName>
    </submittedName>
</protein>
<name>A0ABR8LEA0_9ACTN</name>